<dbReference type="PANTHER" id="PTHR23157">
    <property type="entry name" value="GRIP AND COILED-COIL DOMAIN-CONTAINING PROTEIN 1"/>
    <property type="match status" value="1"/>
</dbReference>
<dbReference type="GO" id="GO:0005802">
    <property type="term" value="C:trans-Golgi network"/>
    <property type="evidence" value="ECO:0007669"/>
    <property type="project" value="Ensembl"/>
</dbReference>
<keyword evidence="4" id="KW-0597">Phosphoprotein</keyword>
<keyword evidence="5" id="KW-0013">ADP-ribosylation</keyword>
<proteinExistence type="predicted"/>
<evidence type="ECO:0000256" key="12">
    <source>
        <dbReference type="ARBA" id="ARBA00093371"/>
    </source>
</evidence>
<dbReference type="GO" id="GO:0044331">
    <property type="term" value="P:cell-cell adhesion mediated by cadherin"/>
    <property type="evidence" value="ECO:0007669"/>
    <property type="project" value="Ensembl"/>
</dbReference>
<evidence type="ECO:0000256" key="2">
    <source>
        <dbReference type="ARBA" id="ARBA00004218"/>
    </source>
</evidence>
<feature type="coiled-coil region" evidence="14">
    <location>
        <begin position="681"/>
        <end position="722"/>
    </location>
</feature>
<evidence type="ECO:0000256" key="3">
    <source>
        <dbReference type="ARBA" id="ARBA00004395"/>
    </source>
</evidence>
<feature type="region of interest" description="Disordered" evidence="15">
    <location>
        <begin position="732"/>
        <end position="751"/>
    </location>
</feature>
<comment type="function">
    <text evidence="12">Involved in vesicular trafficking at the Golgi apparatus level. Involved in endosome-to-Golgi trafficking. Mechanistically, captures transport vesicles arriving from endosomes via the protein TBC1D23. Recognized vesicles are then tethered to the trans-Golgi before subsequent SNARE engagement and vesicle fusion. Selectively regulates E-cadherin transport from the trans-Golgi network in tubulovesicular carriers.</text>
</comment>
<dbReference type="Bgee" id="ENSOANG00000013299">
    <property type="expression patterns" value="Expressed in fibroblast and 8 other cell types or tissues"/>
</dbReference>
<dbReference type="InterPro" id="IPR051952">
    <property type="entry name" value="Golgi-autophagy_related"/>
</dbReference>
<keyword evidence="8" id="KW-0472">Membrane</keyword>
<dbReference type="OrthoDB" id="5848685at2759"/>
<feature type="coiled-coil region" evidence="14">
    <location>
        <begin position="293"/>
        <end position="320"/>
    </location>
</feature>
<keyword evidence="9" id="KW-0968">Cytoplasmic vesicle</keyword>
<feature type="compositionally biased region" description="Low complexity" evidence="15">
    <location>
        <begin position="12"/>
        <end position="24"/>
    </location>
</feature>
<evidence type="ECO:0000256" key="1">
    <source>
        <dbReference type="ARBA" id="ARBA00004198"/>
    </source>
</evidence>
<feature type="coiled-coil region" evidence="14">
    <location>
        <begin position="420"/>
        <end position="574"/>
    </location>
</feature>
<evidence type="ECO:0000313" key="17">
    <source>
        <dbReference type="Ensembl" id="ENSOANP00000021001.2"/>
    </source>
</evidence>
<evidence type="ECO:0000256" key="14">
    <source>
        <dbReference type="SAM" id="Coils"/>
    </source>
</evidence>
<evidence type="ECO:0000259" key="16">
    <source>
        <dbReference type="PROSITE" id="PS50913"/>
    </source>
</evidence>
<evidence type="ECO:0000256" key="8">
    <source>
        <dbReference type="ARBA" id="ARBA00023136"/>
    </source>
</evidence>
<sequence>MFAKLKKKIAEEAAVAPRPGGAARIPRTGSKESITSMGADSGDDFASDGSSSREDLSSQLFRRNEQIRKLEAKLSEYAEQVRNLQKMKEKLEIALEKHQDSSLRKLQEQNETYQANRAKMAEGMALTLEKKDQEWTEKLTQLEKEKRLLTAQLEKMKTQSLNLFQKRDEIDELEGFQQQELAKIKHMLLKKEESLARAEEDLKTRTNELSHTKEELLASSHLSSDLSRELEALQKQYSALEEQRADLMAAETDAESKITALEQKGMELQASIRRLSGDLQKAQGAASVSEKRLGILQAEHESLKLENEQHKQKMAVEAEERGKLIEHLQEKVLSLEKRLEGNLTGDEHVQELLKEKTAVEQKLDDTRQQLLAARTSHAETVSVLETQISKLNGQVTERQAQLNEREEFIKGFRDHSTSQVMKLEQALQVSEEKLKKSSEIVNEKEVQIKKLQSDVEMESSKWQQEISTLKQQSEEQVNQLEAQISTLKTNQTATQRMIVELENENAGLKEHRNECESSLQNQKLELERLKEEWNKRETVSVEIAKALEETRKHKEDLQRQVADLMALVNEKDRSLRENTETILLREEEINQLKQGHESVLLQVHQLQSDLEECKSKSAEREEAAGQQIRVLRLQIQEQQETRVSELKVAALEDTEKSLSECLYTSEGDERTPNGDLEAVHVLQLQKENQDLEQQIIEKNKTIRHLQQRMTELKKTLQKELKIKPDNEIFDVRGEKPNPEMPSASATVTNNSDLNDSREINFEYLKHVVLKFMSCRESEAFHLIKAVSVLLNFSQEEENMLKETLEYKMSWFGSKPSPKGSIRPSISNPRVPWS</sequence>
<evidence type="ECO:0000256" key="13">
    <source>
        <dbReference type="ARBA" id="ARBA00093537"/>
    </source>
</evidence>
<dbReference type="GO" id="GO:0140104">
    <property type="term" value="F:molecular carrier activity"/>
    <property type="evidence" value="ECO:0007669"/>
    <property type="project" value="Ensembl"/>
</dbReference>
<dbReference type="Pfam" id="PF01465">
    <property type="entry name" value="GRIP"/>
    <property type="match status" value="1"/>
</dbReference>
<dbReference type="Proteomes" id="UP000002279">
    <property type="component" value="Chromosome 4"/>
</dbReference>
<dbReference type="GO" id="GO:0070633">
    <property type="term" value="P:transepithelial transport"/>
    <property type="evidence" value="ECO:0007669"/>
    <property type="project" value="Ensembl"/>
</dbReference>
<feature type="region of interest" description="Disordered" evidence="15">
    <location>
        <begin position="813"/>
        <end position="833"/>
    </location>
</feature>
<dbReference type="PANTHER" id="PTHR23157:SF24">
    <property type="entry name" value="GOLGIN SUBFAMILY A MEMBER 1"/>
    <property type="match status" value="1"/>
</dbReference>
<dbReference type="OMA" id="GNCIIMD"/>
<evidence type="ECO:0000256" key="15">
    <source>
        <dbReference type="SAM" id="MobiDB-lite"/>
    </source>
</evidence>
<dbReference type="Gene3D" id="1.10.220.60">
    <property type="entry name" value="GRIP domain"/>
    <property type="match status" value="1"/>
</dbReference>
<protein>
    <recommendedName>
        <fullName evidence="10">Golgin subfamily A member 1</fullName>
    </recommendedName>
    <alternativeName>
        <fullName evidence="11">Golgin-97</fullName>
    </alternativeName>
</protein>
<dbReference type="FunCoup" id="F7EEC1">
    <property type="interactions" value="2852"/>
</dbReference>
<organism evidence="17 18">
    <name type="scientific">Ornithorhynchus anatinus</name>
    <name type="common">Duckbill platypus</name>
    <dbReference type="NCBI Taxonomy" id="9258"/>
    <lineage>
        <taxon>Eukaryota</taxon>
        <taxon>Metazoa</taxon>
        <taxon>Chordata</taxon>
        <taxon>Craniata</taxon>
        <taxon>Vertebrata</taxon>
        <taxon>Euteleostomi</taxon>
        <taxon>Mammalia</taxon>
        <taxon>Monotremata</taxon>
        <taxon>Ornithorhynchidae</taxon>
        <taxon>Ornithorhynchus</taxon>
    </lineage>
</organism>
<evidence type="ECO:0000313" key="18">
    <source>
        <dbReference type="Proteomes" id="UP000002279"/>
    </source>
</evidence>
<reference evidence="17" key="2">
    <citation type="submission" date="2025-08" db="UniProtKB">
        <authorList>
            <consortium name="Ensembl"/>
        </authorList>
    </citation>
    <scope>IDENTIFICATION</scope>
    <source>
        <strain evidence="17">Glennie</strain>
    </source>
</reference>
<dbReference type="RefSeq" id="XP_028918486.1">
    <property type="nucleotide sequence ID" value="XM_029062653.2"/>
</dbReference>
<evidence type="ECO:0000256" key="6">
    <source>
        <dbReference type="ARBA" id="ARBA00023034"/>
    </source>
</evidence>
<gene>
    <name evidence="17" type="primary">GOLGA1</name>
</gene>
<dbReference type="InParanoid" id="F7EEC1"/>
<dbReference type="KEGG" id="oaa:100074922"/>
<keyword evidence="6" id="KW-0333">Golgi apparatus</keyword>
<dbReference type="GO" id="GO:0048471">
    <property type="term" value="C:perinuclear region of cytoplasm"/>
    <property type="evidence" value="ECO:0007669"/>
    <property type="project" value="Ensembl"/>
</dbReference>
<comment type="subunit">
    <text evidence="13">Interacts with RAB6A. Directly interacts with TBC1D23. Interacts with FAM91A1; this interaction may be mediated by TBC1D23. Interacts with ARL1; this interaction recruits Golgin-97/GOLGA1 onto the Golgi apparatus.</text>
</comment>
<comment type="subcellular location">
    <subcellularLocation>
        <location evidence="2">Cytoplasmic vesicle</location>
        <location evidence="2">Secretory vesicle</location>
        <location evidence="2">Acrosome</location>
    </subcellularLocation>
    <subcellularLocation>
        <location evidence="3">Golgi apparatus membrane</location>
        <topology evidence="3">Peripheral membrane protein</topology>
    </subcellularLocation>
    <subcellularLocation>
        <location evidence="1">Golgi apparatus</location>
        <location evidence="1">trans-Golgi network membrane</location>
    </subcellularLocation>
</comment>
<feature type="domain" description="GRIP" evidence="16">
    <location>
        <begin position="754"/>
        <end position="803"/>
    </location>
</feature>
<evidence type="ECO:0000256" key="10">
    <source>
        <dbReference type="ARBA" id="ARBA00070165"/>
    </source>
</evidence>
<dbReference type="RefSeq" id="XP_028918485.1">
    <property type="nucleotide sequence ID" value="XM_029062652.2"/>
</dbReference>
<dbReference type="PROSITE" id="PS50913">
    <property type="entry name" value="GRIP"/>
    <property type="match status" value="1"/>
</dbReference>
<dbReference type="SMART" id="SM00755">
    <property type="entry name" value="Grip"/>
    <property type="match status" value="1"/>
</dbReference>
<dbReference type="HOGENOM" id="CLU_022663_0_0_1"/>
<dbReference type="GO" id="GO:0000139">
    <property type="term" value="C:Golgi membrane"/>
    <property type="evidence" value="ECO:0007669"/>
    <property type="project" value="UniProtKB-SubCell"/>
</dbReference>
<dbReference type="Ensembl" id="ENSOANT00000021004.3">
    <property type="protein sequence ID" value="ENSOANP00000021001.2"/>
    <property type="gene ID" value="ENSOANG00000013299.3"/>
</dbReference>
<accession>F7EEC1</accession>
<dbReference type="GeneID" id="100074922"/>
<dbReference type="AlphaFoldDB" id="F7EEC1"/>
<name>F7EEC1_ORNAN</name>
<keyword evidence="18" id="KW-1185">Reference proteome</keyword>
<reference evidence="17 18" key="1">
    <citation type="journal article" date="2008" name="Nature">
        <title>Genome analysis of the platypus reveals unique signatures of evolution.</title>
        <authorList>
            <person name="Warren W.C."/>
            <person name="Hillier L.W."/>
            <person name="Marshall Graves J.A."/>
            <person name="Birney E."/>
            <person name="Ponting C.P."/>
            <person name="Grutzner F."/>
            <person name="Belov K."/>
            <person name="Miller W."/>
            <person name="Clarke L."/>
            <person name="Chinwalla A.T."/>
            <person name="Yang S.P."/>
            <person name="Heger A."/>
            <person name="Locke D.P."/>
            <person name="Miethke P."/>
            <person name="Waters P.D."/>
            <person name="Veyrunes F."/>
            <person name="Fulton L."/>
            <person name="Fulton B."/>
            <person name="Graves T."/>
            <person name="Wallis J."/>
            <person name="Puente X.S."/>
            <person name="Lopez-Otin C."/>
            <person name="Ordonez G.R."/>
            <person name="Eichler E.E."/>
            <person name="Chen L."/>
            <person name="Cheng Z."/>
            <person name="Deakin J.E."/>
            <person name="Alsop A."/>
            <person name="Thompson K."/>
            <person name="Kirby P."/>
            <person name="Papenfuss A.T."/>
            <person name="Wakefield M.J."/>
            <person name="Olender T."/>
            <person name="Lancet D."/>
            <person name="Huttley G.A."/>
            <person name="Smit A.F."/>
            <person name="Pask A."/>
            <person name="Temple-Smith P."/>
            <person name="Batzer M.A."/>
            <person name="Walker J.A."/>
            <person name="Konkel M.K."/>
            <person name="Harris R.S."/>
            <person name="Whittington C.M."/>
            <person name="Wong E.S."/>
            <person name="Gemmell N.J."/>
            <person name="Buschiazzo E."/>
            <person name="Vargas Jentzsch I.M."/>
            <person name="Merkel A."/>
            <person name="Schmitz J."/>
            <person name="Zemann A."/>
            <person name="Churakov G."/>
            <person name="Kriegs J.O."/>
            <person name="Brosius J."/>
            <person name="Murchison E.P."/>
            <person name="Sachidanandam R."/>
            <person name="Smith C."/>
            <person name="Hannon G.J."/>
            <person name="Tsend-Ayush E."/>
            <person name="McMillan D."/>
            <person name="Attenborough R."/>
            <person name="Rens W."/>
            <person name="Ferguson-Smith M."/>
            <person name="Lefevre C.M."/>
            <person name="Sharp J.A."/>
            <person name="Nicholas K.R."/>
            <person name="Ray D.A."/>
            <person name="Kube M."/>
            <person name="Reinhardt R."/>
            <person name="Pringle T.H."/>
            <person name="Taylor J."/>
            <person name="Jones R.C."/>
            <person name="Nixon B."/>
            <person name="Dacheux J.L."/>
            <person name="Niwa H."/>
            <person name="Sekita Y."/>
            <person name="Huang X."/>
            <person name="Stark A."/>
            <person name="Kheradpour P."/>
            <person name="Kellis M."/>
            <person name="Flicek P."/>
            <person name="Chen Y."/>
            <person name="Webber C."/>
            <person name="Hardison R."/>
            <person name="Nelson J."/>
            <person name="Hallsworth-Pepin K."/>
            <person name="Delehaunty K."/>
            <person name="Markovic C."/>
            <person name="Minx P."/>
            <person name="Feng Y."/>
            <person name="Kremitzki C."/>
            <person name="Mitreva M."/>
            <person name="Glasscock J."/>
            <person name="Wylie T."/>
            <person name="Wohldmann P."/>
            <person name="Thiru P."/>
            <person name="Nhan M.N."/>
            <person name="Pohl C.S."/>
            <person name="Smith S.M."/>
            <person name="Hou S."/>
            <person name="Nefedov M."/>
            <person name="de Jong P.J."/>
            <person name="Renfree M.B."/>
            <person name="Mardis E.R."/>
            <person name="Wilson R.K."/>
        </authorList>
    </citation>
    <scope>NUCLEOTIDE SEQUENCE [LARGE SCALE GENOMIC DNA]</scope>
    <source>
        <strain evidence="17 18">Glennie</strain>
    </source>
</reference>
<dbReference type="GO" id="GO:0005794">
    <property type="term" value="C:Golgi apparatus"/>
    <property type="evidence" value="ECO:0000318"/>
    <property type="project" value="GO_Central"/>
</dbReference>
<feature type="region of interest" description="Disordered" evidence="15">
    <location>
        <begin position="1"/>
        <end position="59"/>
    </location>
</feature>
<evidence type="ECO:0000256" key="4">
    <source>
        <dbReference type="ARBA" id="ARBA00022553"/>
    </source>
</evidence>
<evidence type="ECO:0000256" key="5">
    <source>
        <dbReference type="ARBA" id="ARBA00022765"/>
    </source>
</evidence>
<dbReference type="GO" id="GO:0001669">
    <property type="term" value="C:acrosomal vesicle"/>
    <property type="evidence" value="ECO:0007669"/>
    <property type="project" value="UniProtKB-SubCell"/>
</dbReference>
<dbReference type="FunFam" id="1.10.220.60:FF:000002">
    <property type="entry name" value="Golgin subfamily A member 1"/>
    <property type="match status" value="1"/>
</dbReference>
<evidence type="ECO:0000256" key="9">
    <source>
        <dbReference type="ARBA" id="ARBA00023329"/>
    </source>
</evidence>
<evidence type="ECO:0000256" key="7">
    <source>
        <dbReference type="ARBA" id="ARBA00023054"/>
    </source>
</evidence>
<dbReference type="GeneTree" id="ENSGT00940000153772"/>
<dbReference type="eggNOG" id="KOG0992">
    <property type="taxonomic scope" value="Eukaryota"/>
</dbReference>
<dbReference type="InterPro" id="IPR000237">
    <property type="entry name" value="GRIP_dom"/>
</dbReference>
<dbReference type="CTD" id="2800"/>
<evidence type="ECO:0000256" key="11">
    <source>
        <dbReference type="ARBA" id="ARBA00078935"/>
    </source>
</evidence>
<reference evidence="17" key="3">
    <citation type="submission" date="2025-09" db="UniProtKB">
        <authorList>
            <consortium name="Ensembl"/>
        </authorList>
    </citation>
    <scope>IDENTIFICATION</scope>
    <source>
        <strain evidence="17">Glennie</strain>
    </source>
</reference>
<dbReference type="STRING" id="9258.ENSOANP00000021001"/>
<keyword evidence="7 14" id="KW-0175">Coiled coil</keyword>